<evidence type="ECO:0000259" key="3">
    <source>
        <dbReference type="SMART" id="SM01119"/>
    </source>
</evidence>
<reference evidence="4 5" key="1">
    <citation type="submission" date="2018-06" db="EMBL/GenBank/DDBJ databases">
        <title>Genomic Encyclopedia of Type Strains, Phase IV (KMG-IV): sequencing the most valuable type-strain genomes for metagenomic binning, comparative biology and taxonomic classification.</title>
        <authorList>
            <person name="Goeker M."/>
        </authorList>
    </citation>
    <scope>NUCLEOTIDE SEQUENCE [LARGE SCALE GENOMIC DNA]</scope>
    <source>
        <strain evidence="4 5">DSM 26720</strain>
    </source>
</reference>
<name>A0A364JSZ4_9HYPH</name>
<dbReference type="SUPFAM" id="SSF51419">
    <property type="entry name" value="PLP-binding barrel"/>
    <property type="match status" value="1"/>
</dbReference>
<dbReference type="SMART" id="SM01119">
    <property type="entry name" value="D-ser_dehydrat"/>
    <property type="match status" value="1"/>
</dbReference>
<dbReference type="Gene3D" id="3.20.20.10">
    <property type="entry name" value="Alanine racemase"/>
    <property type="match status" value="1"/>
</dbReference>
<organism evidence="4 5">
    <name type="scientific">Falsochrobactrum ovis</name>
    <dbReference type="NCBI Taxonomy" id="1293442"/>
    <lineage>
        <taxon>Bacteria</taxon>
        <taxon>Pseudomonadati</taxon>
        <taxon>Pseudomonadota</taxon>
        <taxon>Alphaproteobacteria</taxon>
        <taxon>Hyphomicrobiales</taxon>
        <taxon>Brucellaceae</taxon>
        <taxon>Falsochrobactrum</taxon>
    </lineage>
</organism>
<dbReference type="InterPro" id="IPR026956">
    <property type="entry name" value="D-ser_dehydrat-like_dom"/>
</dbReference>
<dbReference type="RefSeq" id="WP_111576019.1">
    <property type="nucleotide sequence ID" value="NZ_JBHEEY010000014.1"/>
</dbReference>
<sequence>MERVLNGHIRGFPSDQQPVSANEIAKLALDPRAGTAQLPIITFEPAAWDQNCNAMFAYLAAVGAKIAPHAKTPMSPELAADLMKRGAVALTVADIRQAATMLDHGFEKLILANQIGGKASGARLGRLLAQYENAQITLYVDSLAALEVAAEVAQSAGRKVDFLIEVGGGRAGARNMQLVTEILDNAEQNPALSAVGIAAYEGASSSADSNATREAIRALHGFAADAFALLRARKPSQRLVLSSGGSSFFDLVIEDLGPLVKADGNANLILRSGAIFFYDHGIYAKGLANMDARGGFEIAGIGPAIEAFRPALRVYAEVLSRPEARLAICGMGMRDVSFDQGLPVAIALYRDGKEREIPQGAEVFKLNDQHAFLNIAENADIEVGDIIAFGISHPCTALDRWSWLYVAGEDGKITNALPLHFG</sequence>
<keyword evidence="5" id="KW-1185">Reference proteome</keyword>
<dbReference type="InterPro" id="IPR029066">
    <property type="entry name" value="PLP-binding_barrel"/>
</dbReference>
<dbReference type="Proteomes" id="UP000249453">
    <property type="component" value="Unassembled WGS sequence"/>
</dbReference>
<dbReference type="Gene3D" id="2.40.37.20">
    <property type="entry name" value="D-serine dehydratase-like domain"/>
    <property type="match status" value="1"/>
</dbReference>
<comment type="similarity">
    <text evidence="1">Belongs to the DSD1 family.</text>
</comment>
<dbReference type="AlphaFoldDB" id="A0A364JSZ4"/>
<dbReference type="GO" id="GO:0016829">
    <property type="term" value="F:lyase activity"/>
    <property type="evidence" value="ECO:0007669"/>
    <property type="project" value="UniProtKB-KW"/>
</dbReference>
<evidence type="ECO:0000313" key="4">
    <source>
        <dbReference type="EMBL" id="RAK26586.1"/>
    </source>
</evidence>
<keyword evidence="2" id="KW-0456">Lyase</keyword>
<proteinExistence type="inferred from homology"/>
<dbReference type="Pfam" id="PF14031">
    <property type="entry name" value="D-ser_dehydrat"/>
    <property type="match status" value="1"/>
</dbReference>
<comment type="caution">
    <text evidence="4">The sequence shown here is derived from an EMBL/GenBank/DDBJ whole genome shotgun (WGS) entry which is preliminary data.</text>
</comment>
<dbReference type="PANTHER" id="PTHR28004:SF8">
    <property type="entry name" value="D-SERINE DEAMINASE"/>
    <property type="match status" value="1"/>
</dbReference>
<dbReference type="OrthoDB" id="9811417at2"/>
<dbReference type="Pfam" id="PF01168">
    <property type="entry name" value="Ala_racemase_N"/>
    <property type="match status" value="1"/>
</dbReference>
<dbReference type="PANTHER" id="PTHR28004">
    <property type="entry name" value="ZGC:162816-RELATED"/>
    <property type="match status" value="1"/>
</dbReference>
<evidence type="ECO:0000313" key="5">
    <source>
        <dbReference type="Proteomes" id="UP000249453"/>
    </source>
</evidence>
<protein>
    <submittedName>
        <fullName evidence="4">D-serine dehydratase</fullName>
    </submittedName>
</protein>
<evidence type="ECO:0000256" key="1">
    <source>
        <dbReference type="ARBA" id="ARBA00005323"/>
    </source>
</evidence>
<gene>
    <name evidence="4" type="ORF">C7374_11336</name>
</gene>
<dbReference type="InterPro" id="IPR042208">
    <property type="entry name" value="D-ser_dehydrat-like_sf"/>
</dbReference>
<dbReference type="InterPro" id="IPR001608">
    <property type="entry name" value="Ala_racemase_N"/>
</dbReference>
<evidence type="ECO:0000256" key="2">
    <source>
        <dbReference type="ARBA" id="ARBA00023239"/>
    </source>
</evidence>
<feature type="domain" description="D-serine dehydratase-like" evidence="3">
    <location>
        <begin position="311"/>
        <end position="408"/>
    </location>
</feature>
<dbReference type="EMBL" id="QLMK01000013">
    <property type="protein sequence ID" value="RAK26586.1"/>
    <property type="molecule type" value="Genomic_DNA"/>
</dbReference>
<accession>A0A364JSZ4</accession>
<dbReference type="InterPro" id="IPR051466">
    <property type="entry name" value="D-amino_acid_metab_enzyme"/>
</dbReference>